<dbReference type="GO" id="GO:0005796">
    <property type="term" value="C:Golgi lumen"/>
    <property type="evidence" value="ECO:0007669"/>
    <property type="project" value="TreeGrafter"/>
</dbReference>
<gene>
    <name evidence="3" type="primary">GRX7</name>
    <name evidence="3" type="ordered locus">CAGL0I04554g</name>
    <name evidence="4" type="ORF">AO440_002531</name>
</gene>
<evidence type="ECO:0000313" key="4">
    <source>
        <dbReference type="EMBL" id="KTB05673.1"/>
    </source>
</evidence>
<dbReference type="GO" id="GO:0034599">
    <property type="term" value="P:cellular response to oxidative stress"/>
    <property type="evidence" value="ECO:0007669"/>
    <property type="project" value="TreeGrafter"/>
</dbReference>
<evidence type="ECO:0000313" key="3">
    <source>
        <dbReference type="CGD" id="CAL0132160"/>
    </source>
</evidence>
<dbReference type="Gene3D" id="3.40.30.10">
    <property type="entry name" value="Glutaredoxin"/>
    <property type="match status" value="1"/>
</dbReference>
<name>A0A0W0D1G9_CANGB</name>
<dbReference type="Pfam" id="PF00462">
    <property type="entry name" value="Glutaredoxin"/>
    <property type="match status" value="1"/>
</dbReference>
<dbReference type="Proteomes" id="UP000054886">
    <property type="component" value="Unassembled WGS sequence"/>
</dbReference>
<feature type="compositionally biased region" description="Polar residues" evidence="1">
    <location>
        <begin position="81"/>
        <end position="96"/>
    </location>
</feature>
<proteinExistence type="predicted"/>
<feature type="region of interest" description="Disordered" evidence="1">
    <location>
        <begin position="35"/>
        <end position="64"/>
    </location>
</feature>
<dbReference type="GO" id="GO:0005801">
    <property type="term" value="C:cis-Golgi network"/>
    <property type="evidence" value="ECO:0007669"/>
    <property type="project" value="TreeGrafter"/>
</dbReference>
<dbReference type="PANTHER" id="PTHR45694">
    <property type="entry name" value="GLUTAREDOXIN 2"/>
    <property type="match status" value="1"/>
</dbReference>
<dbReference type="GeneID" id="2889033"/>
<feature type="domain" description="Glutaredoxin" evidence="2">
    <location>
        <begin position="142"/>
        <end position="205"/>
    </location>
</feature>
<dbReference type="CGD" id="CAL0132160">
    <property type="gene designation" value="GRX7"/>
</dbReference>
<dbReference type="PROSITE" id="PS51354">
    <property type="entry name" value="GLUTAREDOXIN_2"/>
    <property type="match status" value="1"/>
</dbReference>
<dbReference type="VEuPathDB" id="FungiDB:GWK60_L04301"/>
<dbReference type="InterPro" id="IPR036249">
    <property type="entry name" value="Thioredoxin-like_sf"/>
</dbReference>
<dbReference type="EMBL" id="LLZZ01000112">
    <property type="protein sequence ID" value="KTB05673.1"/>
    <property type="molecule type" value="Genomic_DNA"/>
</dbReference>
<dbReference type="KEGG" id="cgr:2889033"/>
<dbReference type="RefSeq" id="XP_447447.2">
    <property type="nucleotide sequence ID" value="XM_447447.2"/>
</dbReference>
<dbReference type="PRINTS" id="PR00160">
    <property type="entry name" value="GLUTAREDOXIN"/>
</dbReference>
<dbReference type="VEuPathDB" id="FungiDB:B1J91_I04554g"/>
<comment type="caution">
    <text evidence="4">The sequence shown here is derived from an EMBL/GenBank/DDBJ whole genome shotgun (WGS) entry which is preliminary data.</text>
</comment>
<evidence type="ECO:0000313" key="5">
    <source>
        <dbReference type="Proteomes" id="UP000054886"/>
    </source>
</evidence>
<sequence length="239" mass="25873">MAIILSKRIGRLFMLTGVLFTILYFLSHFSGPSSADSAFRQVGPGSRNSKGGGNLGPPIMEAEMNGNTNNIEKAEAGNKAMDTTSNSGTSNENAQLPGSKDQTDSNSNSLSNKEGQEDAEEAADAEYSPAKEFQKLVKSAPIVIFSKSYCPFSKNLKKLLDKNYRLDPAYVAVEVDQHPNGDKLYSYIKKLTGRNTVPNLIANGDSKGGFDDMLALHNSNELESKLIEWGVGELQVSKV</sequence>
<dbReference type="VEuPathDB" id="FungiDB:GVI51_I04301"/>
<dbReference type="SUPFAM" id="SSF52833">
    <property type="entry name" value="Thioredoxin-like"/>
    <property type="match status" value="1"/>
</dbReference>
<reference evidence="4 5" key="1">
    <citation type="submission" date="2015-10" db="EMBL/GenBank/DDBJ databases">
        <title>Draft genomes sequences of Candida glabrata isolates 1A, 1B, 2A, 2B, 3A and 3B.</title>
        <authorList>
            <person name="Haavelsrud O.E."/>
            <person name="Gaustad P."/>
        </authorList>
    </citation>
    <scope>NUCLEOTIDE SEQUENCE [LARGE SCALE GENOMIC DNA]</scope>
    <source>
        <strain evidence="4">910700640</strain>
    </source>
</reference>
<dbReference type="GO" id="GO:0015038">
    <property type="term" value="F:glutathione disulfide oxidoreductase activity"/>
    <property type="evidence" value="ECO:0007669"/>
    <property type="project" value="TreeGrafter"/>
</dbReference>
<dbReference type="VEuPathDB" id="FungiDB:CAGL0I04554g"/>
<accession>A0A0W0D1G9</accession>
<organism evidence="4 5">
    <name type="scientific">Candida glabrata</name>
    <name type="common">Yeast</name>
    <name type="synonym">Torulopsis glabrata</name>
    <dbReference type="NCBI Taxonomy" id="5478"/>
    <lineage>
        <taxon>Eukaryota</taxon>
        <taxon>Fungi</taxon>
        <taxon>Dikarya</taxon>
        <taxon>Ascomycota</taxon>
        <taxon>Saccharomycotina</taxon>
        <taxon>Saccharomycetes</taxon>
        <taxon>Saccharomycetales</taxon>
        <taxon>Saccharomycetaceae</taxon>
        <taxon>Nakaseomyces</taxon>
    </lineage>
</organism>
<feature type="region of interest" description="Disordered" evidence="1">
    <location>
        <begin position="78"/>
        <end position="126"/>
    </location>
</feature>
<dbReference type="InterPro" id="IPR002109">
    <property type="entry name" value="Glutaredoxin"/>
</dbReference>
<evidence type="ECO:0000259" key="2">
    <source>
        <dbReference type="Pfam" id="PF00462"/>
    </source>
</evidence>
<protein>
    <submittedName>
        <fullName evidence="4">Monothiol glutaredoxin-7</fullName>
    </submittedName>
</protein>
<dbReference type="AlphaFoldDB" id="A0A0W0D1G9"/>
<dbReference type="PANTHER" id="PTHR45694:SF5">
    <property type="entry name" value="GLUTAREDOXIN 2"/>
    <property type="match status" value="1"/>
</dbReference>
<dbReference type="InterPro" id="IPR014025">
    <property type="entry name" value="Glutaredoxin_subgr"/>
</dbReference>
<evidence type="ECO:0000256" key="1">
    <source>
        <dbReference type="SAM" id="MobiDB-lite"/>
    </source>
</evidence>
<feature type="compositionally biased region" description="Polar residues" evidence="1">
    <location>
        <begin position="104"/>
        <end position="113"/>
    </location>
</feature>
<dbReference type="GO" id="GO:0000324">
    <property type="term" value="C:fungal-type vacuole"/>
    <property type="evidence" value="ECO:0007669"/>
    <property type="project" value="TreeGrafter"/>
</dbReference>
<dbReference type="CDD" id="cd03419">
    <property type="entry name" value="GRX_GRXh_1_2_like"/>
    <property type="match status" value="1"/>
</dbReference>